<dbReference type="EMBL" id="JAAALK010000287">
    <property type="protein sequence ID" value="KAG8060360.1"/>
    <property type="molecule type" value="Genomic_DNA"/>
</dbReference>
<accession>A0A8J5VCA3</accession>
<evidence type="ECO:0008006" key="3">
    <source>
        <dbReference type="Google" id="ProtNLM"/>
    </source>
</evidence>
<evidence type="ECO:0000313" key="1">
    <source>
        <dbReference type="EMBL" id="KAG8060360.1"/>
    </source>
</evidence>
<evidence type="ECO:0000313" key="2">
    <source>
        <dbReference type="Proteomes" id="UP000729402"/>
    </source>
</evidence>
<reference evidence="1" key="2">
    <citation type="submission" date="2021-02" db="EMBL/GenBank/DDBJ databases">
        <authorList>
            <person name="Kimball J.A."/>
            <person name="Haas M.W."/>
            <person name="Macchietto M."/>
            <person name="Kono T."/>
            <person name="Duquette J."/>
            <person name="Shao M."/>
        </authorList>
    </citation>
    <scope>NUCLEOTIDE SEQUENCE</scope>
    <source>
        <tissue evidence="1">Fresh leaf tissue</tissue>
    </source>
</reference>
<dbReference type="AlphaFoldDB" id="A0A8J5VCA3"/>
<keyword evidence="2" id="KW-1185">Reference proteome</keyword>
<organism evidence="1 2">
    <name type="scientific">Zizania palustris</name>
    <name type="common">Northern wild rice</name>
    <dbReference type="NCBI Taxonomy" id="103762"/>
    <lineage>
        <taxon>Eukaryota</taxon>
        <taxon>Viridiplantae</taxon>
        <taxon>Streptophyta</taxon>
        <taxon>Embryophyta</taxon>
        <taxon>Tracheophyta</taxon>
        <taxon>Spermatophyta</taxon>
        <taxon>Magnoliopsida</taxon>
        <taxon>Liliopsida</taxon>
        <taxon>Poales</taxon>
        <taxon>Poaceae</taxon>
        <taxon>BOP clade</taxon>
        <taxon>Oryzoideae</taxon>
        <taxon>Oryzeae</taxon>
        <taxon>Zizaniinae</taxon>
        <taxon>Zizania</taxon>
    </lineage>
</organism>
<dbReference type="Proteomes" id="UP000729402">
    <property type="component" value="Unassembled WGS sequence"/>
</dbReference>
<reference evidence="1" key="1">
    <citation type="journal article" date="2021" name="bioRxiv">
        <title>Whole Genome Assembly and Annotation of Northern Wild Rice, Zizania palustris L., Supports a Whole Genome Duplication in the Zizania Genus.</title>
        <authorList>
            <person name="Haas M."/>
            <person name="Kono T."/>
            <person name="Macchietto M."/>
            <person name="Millas R."/>
            <person name="McGilp L."/>
            <person name="Shao M."/>
            <person name="Duquette J."/>
            <person name="Hirsch C.N."/>
            <person name="Kimball J."/>
        </authorList>
    </citation>
    <scope>NUCLEOTIDE SEQUENCE</scope>
    <source>
        <tissue evidence="1">Fresh leaf tissue</tissue>
    </source>
</reference>
<gene>
    <name evidence="1" type="ORF">GUJ93_ZPchr0002g25268</name>
</gene>
<comment type="caution">
    <text evidence="1">The sequence shown here is derived from an EMBL/GenBank/DDBJ whole genome shotgun (WGS) entry which is preliminary data.</text>
</comment>
<sequence length="86" mass="9753">MFLRDKRIVPDSDPPSSEYVDLLCWFIDESDKLMVLTGAGMSIESRTPDYRRYIEPYLRTCCFIPCILVLNPLLISSSVMACSTPG</sequence>
<proteinExistence type="predicted"/>
<protein>
    <recommendedName>
        <fullName evidence="3">Deacetylase sirtuin-type domain-containing protein</fullName>
    </recommendedName>
</protein>
<name>A0A8J5VCA3_ZIZPA</name>
<dbReference type="OrthoDB" id="424302at2759"/>